<dbReference type="PANTHER" id="PTHR30589:SF0">
    <property type="entry name" value="PHOSPHATIDYLGLYCEROL--PROLIPOPROTEIN DIACYLGLYCERYL TRANSFERASE"/>
    <property type="match status" value="1"/>
</dbReference>
<accession>A0A345IH22</accession>
<dbReference type="Pfam" id="PF01790">
    <property type="entry name" value="LGT"/>
    <property type="match status" value="1"/>
</dbReference>
<dbReference type="GO" id="GO:0042158">
    <property type="term" value="P:lipoprotein biosynthetic process"/>
    <property type="evidence" value="ECO:0007669"/>
    <property type="project" value="UniProtKB-UniRule"/>
</dbReference>
<dbReference type="NCBIfam" id="NF000784">
    <property type="entry name" value="PRK00052.4-5"/>
    <property type="match status" value="1"/>
</dbReference>
<keyword evidence="5 7" id="KW-1133">Transmembrane helix</keyword>
<feature type="binding site" evidence="7">
    <location>
        <position position="156"/>
    </location>
    <ligand>
        <name>a 1,2-diacyl-sn-glycero-3-phospho-(1'-sn-glycerol)</name>
        <dbReference type="ChEBI" id="CHEBI:64716"/>
    </ligand>
</feature>
<evidence type="ECO:0000256" key="7">
    <source>
        <dbReference type="HAMAP-Rule" id="MF_01147"/>
    </source>
</evidence>
<evidence type="ECO:0000256" key="1">
    <source>
        <dbReference type="ARBA" id="ARBA00007150"/>
    </source>
</evidence>
<evidence type="ECO:0000256" key="6">
    <source>
        <dbReference type="ARBA" id="ARBA00023136"/>
    </source>
</evidence>
<keyword evidence="4 7" id="KW-0812">Transmembrane</keyword>
<dbReference type="EMBL" id="CP031158">
    <property type="protein sequence ID" value="AXG98994.1"/>
    <property type="molecule type" value="Genomic_DNA"/>
</dbReference>
<feature type="transmembrane region" description="Helical" evidence="7">
    <location>
        <begin position="71"/>
        <end position="93"/>
    </location>
</feature>
<feature type="transmembrane region" description="Helical" evidence="7">
    <location>
        <begin position="287"/>
        <end position="309"/>
    </location>
</feature>
<keyword evidence="2 7" id="KW-1003">Cell membrane</keyword>
<evidence type="ECO:0000313" key="9">
    <source>
        <dbReference type="Proteomes" id="UP000253744"/>
    </source>
</evidence>
<evidence type="ECO:0000256" key="4">
    <source>
        <dbReference type="ARBA" id="ARBA00022692"/>
    </source>
</evidence>
<feature type="transmembrane region" description="Helical" evidence="7">
    <location>
        <begin position="29"/>
        <end position="51"/>
    </location>
</feature>
<dbReference type="GO" id="GO:0008961">
    <property type="term" value="F:phosphatidylglycerol-prolipoprotein diacylglyceryl transferase activity"/>
    <property type="evidence" value="ECO:0007669"/>
    <property type="project" value="UniProtKB-UniRule"/>
</dbReference>
<feature type="transmembrane region" description="Helical" evidence="7">
    <location>
        <begin position="222"/>
        <end position="240"/>
    </location>
</feature>
<evidence type="ECO:0000256" key="3">
    <source>
        <dbReference type="ARBA" id="ARBA00022679"/>
    </source>
</evidence>
<keyword evidence="6 7" id="KW-0472">Membrane</keyword>
<name>A0A345IH22_9DEIO</name>
<comment type="similarity">
    <text evidence="1 7">Belongs to the Lgt family.</text>
</comment>
<organism evidence="8 9">
    <name type="scientific">Deinococcus wulumuqiensis</name>
    <dbReference type="NCBI Taxonomy" id="980427"/>
    <lineage>
        <taxon>Bacteria</taxon>
        <taxon>Thermotogati</taxon>
        <taxon>Deinococcota</taxon>
        <taxon>Deinococci</taxon>
        <taxon>Deinococcales</taxon>
        <taxon>Deinococcaceae</taxon>
        <taxon>Deinococcus</taxon>
    </lineage>
</organism>
<dbReference type="GO" id="GO:0005886">
    <property type="term" value="C:plasma membrane"/>
    <property type="evidence" value="ECO:0007669"/>
    <property type="project" value="UniProtKB-SubCell"/>
</dbReference>
<dbReference type="STRING" id="1288484.GCA_000348665_02108"/>
<dbReference type="InterPro" id="IPR001640">
    <property type="entry name" value="Lgt"/>
</dbReference>
<comment type="subcellular location">
    <subcellularLocation>
        <location evidence="7">Cell membrane</location>
        <topology evidence="7">Multi-pass membrane protein</topology>
    </subcellularLocation>
</comment>
<evidence type="ECO:0000256" key="5">
    <source>
        <dbReference type="ARBA" id="ARBA00022989"/>
    </source>
</evidence>
<comment type="function">
    <text evidence="7">Catalyzes the transfer of the diacylglyceryl group from phosphatidylglycerol to the sulfhydryl group of the N-terminal cysteine of a prolipoprotein, the first step in the formation of mature lipoproteins.</text>
</comment>
<comment type="catalytic activity">
    <reaction evidence="7">
        <text>L-cysteinyl-[prolipoprotein] + a 1,2-diacyl-sn-glycero-3-phospho-(1'-sn-glycerol) = an S-1,2-diacyl-sn-glyceryl-L-cysteinyl-[prolipoprotein] + sn-glycerol 1-phosphate + H(+)</text>
        <dbReference type="Rhea" id="RHEA:56712"/>
        <dbReference type="Rhea" id="RHEA-COMP:14679"/>
        <dbReference type="Rhea" id="RHEA-COMP:14680"/>
        <dbReference type="ChEBI" id="CHEBI:15378"/>
        <dbReference type="ChEBI" id="CHEBI:29950"/>
        <dbReference type="ChEBI" id="CHEBI:57685"/>
        <dbReference type="ChEBI" id="CHEBI:64716"/>
        <dbReference type="ChEBI" id="CHEBI:140658"/>
        <dbReference type="EC" id="2.5.1.145"/>
    </reaction>
</comment>
<dbReference type="HAMAP" id="MF_01147">
    <property type="entry name" value="Lgt"/>
    <property type="match status" value="1"/>
</dbReference>
<dbReference type="UniPathway" id="UPA00664"/>
<dbReference type="AlphaFoldDB" id="A0A345IH22"/>
<feature type="transmembrane region" description="Helical" evidence="7">
    <location>
        <begin position="113"/>
        <end position="130"/>
    </location>
</feature>
<evidence type="ECO:0000313" key="8">
    <source>
        <dbReference type="EMBL" id="AXG98994.1"/>
    </source>
</evidence>
<proteinExistence type="inferred from homology"/>
<protein>
    <recommendedName>
        <fullName evidence="7">Phosphatidylglycerol--prolipoprotein diacylglyceryl transferase</fullName>
        <ecNumber evidence="7">2.5.1.145</ecNumber>
    </recommendedName>
</protein>
<comment type="pathway">
    <text evidence="7">Protein modification; lipoprotein biosynthesis (diacylglyceryl transfer).</text>
</comment>
<sequence length="327" mass="37094">MYVPRVLARGAASWHTLARRPMDPVFLQIGNFTIAWYGVLMMLGIAAGYWLGLKLARERGLDAELFERMILWMLLWGFVGARLVFVLTSWHVFEGTPFPRVLLDIVNLRNGGISIHGGLIGGILTLIYFARRYRLDFYRYADLAVPGVALGIIGGRLGNIMNGTDTVGRVTGWPVGYRWPDSARAFHEGMCRPNPNPDMDLSKYCEQVGNQIVMTANVHHTALYGVIIGIILAVASYFWLKSRIPGWAFWQFWLWYSVLRAGWEETFRLNPLTVKSYLNQGPDAPGIGLWTDTQIFSVPLILVSLWMLWRLRRTPQATEVAPVHRQG</sequence>
<keyword evidence="8" id="KW-0449">Lipoprotein</keyword>
<dbReference type="KEGG" id="dwu:DVJ83_07255"/>
<gene>
    <name evidence="7" type="primary">lgt</name>
    <name evidence="8" type="ORF">DVJ83_07255</name>
</gene>
<keyword evidence="3 7" id="KW-0808">Transferase</keyword>
<dbReference type="PANTHER" id="PTHR30589">
    <property type="entry name" value="PROLIPOPROTEIN DIACYLGLYCERYL TRANSFERASE"/>
    <property type="match status" value="1"/>
</dbReference>
<dbReference type="Proteomes" id="UP000253744">
    <property type="component" value="Chromosome"/>
</dbReference>
<reference evidence="8 9" key="1">
    <citation type="submission" date="2018-07" db="EMBL/GenBank/DDBJ databases">
        <title>Complete Genome and Methylome Analysis of Deinococcus wulumuqiensis NEB 479.</title>
        <authorList>
            <person name="Fomenkov A."/>
            <person name="Luyten Y."/>
            <person name="Vincze T."/>
            <person name="Anton B.P."/>
            <person name="Clark T."/>
            <person name="Roberts R.J."/>
            <person name="Morgan R.D."/>
        </authorList>
    </citation>
    <scope>NUCLEOTIDE SEQUENCE [LARGE SCALE GENOMIC DNA]</scope>
    <source>
        <strain evidence="8 9">NEB 479</strain>
    </source>
</reference>
<dbReference type="EC" id="2.5.1.145" evidence="7"/>
<evidence type="ECO:0000256" key="2">
    <source>
        <dbReference type="ARBA" id="ARBA00022475"/>
    </source>
</evidence>